<protein>
    <submittedName>
        <fullName evidence="1">Uncharacterized protein</fullName>
    </submittedName>
</protein>
<evidence type="ECO:0000313" key="2">
    <source>
        <dbReference type="Proteomes" id="UP000290572"/>
    </source>
</evidence>
<dbReference type="Proteomes" id="UP000290572">
    <property type="component" value="Unassembled WGS sequence"/>
</dbReference>
<reference evidence="1 2" key="1">
    <citation type="submission" date="2018-03" db="EMBL/GenBank/DDBJ databases">
        <title>Draft genome sequence of Rohu Carp (Labeo rohita).</title>
        <authorList>
            <person name="Das P."/>
            <person name="Kushwaha B."/>
            <person name="Joshi C.G."/>
            <person name="Kumar D."/>
            <person name="Nagpure N.S."/>
            <person name="Sahoo L."/>
            <person name="Das S.P."/>
            <person name="Bit A."/>
            <person name="Patnaik S."/>
            <person name="Meher P.K."/>
            <person name="Jayasankar P."/>
            <person name="Koringa P.G."/>
            <person name="Patel N.V."/>
            <person name="Hinsu A.T."/>
            <person name="Kumar R."/>
            <person name="Pandey M."/>
            <person name="Agarwal S."/>
            <person name="Srivastava S."/>
            <person name="Singh M."/>
            <person name="Iquebal M.A."/>
            <person name="Jaiswal S."/>
            <person name="Angadi U.B."/>
            <person name="Kumar N."/>
            <person name="Raza M."/>
            <person name="Shah T.M."/>
            <person name="Rai A."/>
            <person name="Jena J.K."/>
        </authorList>
    </citation>
    <scope>NUCLEOTIDE SEQUENCE [LARGE SCALE GENOMIC DNA]</scope>
    <source>
        <strain evidence="1">DASCIFA01</strain>
        <tissue evidence="1">Testis</tissue>
    </source>
</reference>
<dbReference type="AlphaFoldDB" id="A0A498LUX5"/>
<accession>A0A498LUX5</accession>
<evidence type="ECO:0000313" key="1">
    <source>
        <dbReference type="EMBL" id="RXN10926.1"/>
    </source>
</evidence>
<dbReference type="EMBL" id="QBIY01013161">
    <property type="protein sequence ID" value="RXN10926.1"/>
    <property type="molecule type" value="Genomic_DNA"/>
</dbReference>
<sequence>MKNPVYWVVLAGISIALIQQDGRLVFDFIFAFESFVKSALEMFSPKHSTYRTVPKFVTLKLRYKPNHKGHRLLCSVFNLREKFVENSAILGLPVFKFIVVDIYRKTNKDKINNVKHYGTSLEQEFQWTLNM</sequence>
<organism evidence="1 2">
    <name type="scientific">Labeo rohita</name>
    <name type="common">Indian major carp</name>
    <name type="synonym">Cyprinus rohita</name>
    <dbReference type="NCBI Taxonomy" id="84645"/>
    <lineage>
        <taxon>Eukaryota</taxon>
        <taxon>Metazoa</taxon>
        <taxon>Chordata</taxon>
        <taxon>Craniata</taxon>
        <taxon>Vertebrata</taxon>
        <taxon>Euteleostomi</taxon>
        <taxon>Actinopterygii</taxon>
        <taxon>Neopterygii</taxon>
        <taxon>Teleostei</taxon>
        <taxon>Ostariophysi</taxon>
        <taxon>Cypriniformes</taxon>
        <taxon>Cyprinidae</taxon>
        <taxon>Labeoninae</taxon>
        <taxon>Labeonini</taxon>
        <taxon>Labeo</taxon>
    </lineage>
</organism>
<keyword evidence="2" id="KW-1185">Reference proteome</keyword>
<comment type="caution">
    <text evidence="1">The sequence shown here is derived from an EMBL/GenBank/DDBJ whole genome shotgun (WGS) entry which is preliminary data.</text>
</comment>
<gene>
    <name evidence="1" type="ORF">ROHU_010739</name>
</gene>
<proteinExistence type="predicted"/>
<name>A0A498LUX5_LABRO</name>